<dbReference type="AlphaFoldDB" id="A0A1M5NK38"/>
<evidence type="ECO:0000313" key="2">
    <source>
        <dbReference type="EMBL" id="SHG89549.1"/>
    </source>
</evidence>
<dbReference type="RefSeq" id="WP_079567986.1">
    <property type="nucleotide sequence ID" value="NZ_LT670818.1"/>
</dbReference>
<dbReference type="NCBIfam" id="TIGR03809">
    <property type="entry name" value="TIGR03809 family protein"/>
    <property type="match status" value="1"/>
</dbReference>
<dbReference type="OrthoDB" id="8127035at2"/>
<protein>
    <submittedName>
        <fullName evidence="2">TIGR03809 family protein</fullName>
    </submittedName>
</protein>
<evidence type="ECO:0000256" key="1">
    <source>
        <dbReference type="SAM" id="MobiDB-lite"/>
    </source>
</evidence>
<reference evidence="2 3" key="1">
    <citation type="submission" date="2016-11" db="EMBL/GenBank/DDBJ databases">
        <authorList>
            <person name="Jaros S."/>
            <person name="Januszkiewicz K."/>
            <person name="Wedrychowicz H."/>
        </authorList>
    </citation>
    <scope>NUCLEOTIDE SEQUENCE [LARGE SCALE GENOMIC DNA]</scope>
    <source>
        <strain evidence="2 3">GAS242</strain>
    </source>
</reference>
<dbReference type="EMBL" id="LT670818">
    <property type="protein sequence ID" value="SHG89549.1"/>
    <property type="molecule type" value="Genomic_DNA"/>
</dbReference>
<feature type="compositionally biased region" description="Pro residues" evidence="1">
    <location>
        <begin position="98"/>
        <end position="109"/>
    </location>
</feature>
<organism evidence="2 3">
    <name type="scientific">Bradyrhizobium erythrophlei</name>
    <dbReference type="NCBI Taxonomy" id="1437360"/>
    <lineage>
        <taxon>Bacteria</taxon>
        <taxon>Pseudomonadati</taxon>
        <taxon>Pseudomonadota</taxon>
        <taxon>Alphaproteobacteria</taxon>
        <taxon>Hyphomicrobiales</taxon>
        <taxon>Nitrobacteraceae</taxon>
        <taxon>Bradyrhizobium</taxon>
    </lineage>
</organism>
<dbReference type="Proteomes" id="UP000190675">
    <property type="component" value="Chromosome I"/>
</dbReference>
<proteinExistence type="predicted"/>
<name>A0A1M5NK38_9BRAD</name>
<sequence>MTHQLDVARGRVVARWCALAEARLEHLTELFETGRWRRYHSERAFLENIQEAKAAVETWRDLSLREASRNNNVLDMSWLGRTRASLARSERRDEQVKPPQPAPILAEPPPSIVSIVPQADSLGLSEASLEAVILGKVRLAEVHLEDVHIEEVRVKEAPPAPSSVDASERTRSIAAAILERYPLLRNTL</sequence>
<dbReference type="InterPro" id="IPR022268">
    <property type="entry name" value="CHP03809"/>
</dbReference>
<accession>A0A1M5NK38</accession>
<evidence type="ECO:0000313" key="3">
    <source>
        <dbReference type="Proteomes" id="UP000190675"/>
    </source>
</evidence>
<feature type="region of interest" description="Disordered" evidence="1">
    <location>
        <begin position="88"/>
        <end position="109"/>
    </location>
</feature>
<gene>
    <name evidence="2" type="ORF">SAMN05444169_4691</name>
</gene>